<dbReference type="AlphaFoldDB" id="A0A8K1CDJ3"/>
<dbReference type="PANTHER" id="PTHR33946">
    <property type="match status" value="1"/>
</dbReference>
<reference evidence="3" key="1">
    <citation type="submission" date="2019-03" db="EMBL/GenBank/DDBJ databases">
        <title>Long read genome sequence of the mycoparasitic Pythium oligandrum ATCC 38472 isolated from sugarbeet rhizosphere.</title>
        <authorList>
            <person name="Gaulin E."/>
        </authorList>
    </citation>
    <scope>NUCLEOTIDE SEQUENCE</scope>
    <source>
        <strain evidence="3">ATCC 38472_TT</strain>
    </source>
</reference>
<dbReference type="OrthoDB" id="427998at2759"/>
<evidence type="ECO:0000313" key="4">
    <source>
        <dbReference type="Proteomes" id="UP000794436"/>
    </source>
</evidence>
<feature type="chain" id="PRO_5035476093" evidence="2">
    <location>
        <begin position="18"/>
        <end position="507"/>
    </location>
</feature>
<dbReference type="PANTHER" id="PTHR33946:SF4">
    <property type="entry name" value="COAGULATION FACTOR XI"/>
    <property type="match status" value="1"/>
</dbReference>
<feature type="region of interest" description="Disordered" evidence="1">
    <location>
        <begin position="26"/>
        <end position="70"/>
    </location>
</feature>
<sequence length="507" mass="53087">MKLASILLAAAFAVAYAEDTGAGTVTAAGGSAASETPKPATAVGEATSATNTPAAAGSAEDAASTTTTVGGGATDSALSALKATKQPGWHMKPIRAVHARVQSDTPKYFETFYGSQFGKDAKGAYLSSLDTVNTASVEGALMYVQAEGINQNSRSAEDRCTRKNKMRNIVFYEVMIAQTNETIAQYQDSWNAPEYGPFLAMDSGACTAQGDSTPPECLMFNGVDGYPNVGPFVGAGIKLDDPRAPYPDNYWFSFPNTCPQKVWAEKTDECRSSTRMGLCPVGVAPDGVTCTFAYDILGWVTIDDVVGITNESYAGGKYANFTEWCEATEKNIEFAGDVQTGAMEEGLDFWKDPTDKEANAARAKKVVEVYNAMVAGKFESTMVPATDVARFKPLPSPEELAAQNPKCYESVKSCATEGCKRTLYSQLCTKCESGEKCDLPDSSFTFPTLEKAPTTKSDEELSSGSALGGSSGTVGGKGSKTPAPSAASAAQLAVASVAAAAVAVLAL</sequence>
<evidence type="ECO:0000313" key="3">
    <source>
        <dbReference type="EMBL" id="TMW61023.1"/>
    </source>
</evidence>
<proteinExistence type="predicted"/>
<feature type="compositionally biased region" description="Low complexity" evidence="1">
    <location>
        <begin position="52"/>
        <end position="68"/>
    </location>
</feature>
<comment type="caution">
    <text evidence="3">The sequence shown here is derived from an EMBL/GenBank/DDBJ whole genome shotgun (WGS) entry which is preliminary data.</text>
</comment>
<evidence type="ECO:0000256" key="2">
    <source>
        <dbReference type="SAM" id="SignalP"/>
    </source>
</evidence>
<keyword evidence="4" id="KW-1185">Reference proteome</keyword>
<feature type="signal peptide" evidence="2">
    <location>
        <begin position="1"/>
        <end position="17"/>
    </location>
</feature>
<dbReference type="EMBL" id="SPLM01000078">
    <property type="protein sequence ID" value="TMW61023.1"/>
    <property type="molecule type" value="Genomic_DNA"/>
</dbReference>
<feature type="compositionally biased region" description="Gly residues" evidence="1">
    <location>
        <begin position="466"/>
        <end position="478"/>
    </location>
</feature>
<accession>A0A8K1CDJ3</accession>
<organism evidence="3 4">
    <name type="scientific">Pythium oligandrum</name>
    <name type="common">Mycoparasitic fungus</name>
    <dbReference type="NCBI Taxonomy" id="41045"/>
    <lineage>
        <taxon>Eukaryota</taxon>
        <taxon>Sar</taxon>
        <taxon>Stramenopiles</taxon>
        <taxon>Oomycota</taxon>
        <taxon>Peronosporomycetes</taxon>
        <taxon>Pythiales</taxon>
        <taxon>Pythiaceae</taxon>
        <taxon>Pythium</taxon>
    </lineage>
</organism>
<feature type="region of interest" description="Disordered" evidence="1">
    <location>
        <begin position="448"/>
        <end position="484"/>
    </location>
</feature>
<protein>
    <submittedName>
        <fullName evidence="3">Uncharacterized protein</fullName>
    </submittedName>
</protein>
<evidence type="ECO:0000256" key="1">
    <source>
        <dbReference type="SAM" id="MobiDB-lite"/>
    </source>
</evidence>
<name>A0A8K1CDJ3_PYTOL</name>
<dbReference type="Proteomes" id="UP000794436">
    <property type="component" value="Unassembled WGS sequence"/>
</dbReference>
<keyword evidence="2" id="KW-0732">Signal</keyword>
<gene>
    <name evidence="3" type="ORF">Poli38472_014484</name>
</gene>
<feature type="compositionally biased region" description="Low complexity" evidence="1">
    <location>
        <begin position="26"/>
        <end position="36"/>
    </location>
</feature>